<gene>
    <name evidence="3" type="ORF">DS079_07055</name>
</gene>
<evidence type="ECO:0000256" key="1">
    <source>
        <dbReference type="SAM" id="MobiDB-lite"/>
    </source>
</evidence>
<feature type="compositionally biased region" description="Low complexity" evidence="1">
    <location>
        <begin position="14"/>
        <end position="32"/>
    </location>
</feature>
<dbReference type="EMBL" id="QOCI01000003">
    <property type="protein sequence ID" value="RRR19375.1"/>
    <property type="molecule type" value="Genomic_DNA"/>
</dbReference>
<reference evidence="3 4" key="1">
    <citation type="submission" date="2018-07" db="EMBL/GenBank/DDBJ databases">
        <title>Brachybacteriurn paraconglorneratum KCTC 9916.</title>
        <authorList>
            <person name="Li Y."/>
        </authorList>
    </citation>
    <scope>NUCLEOTIDE SEQUENCE [LARGE SCALE GENOMIC DNA]</scope>
    <source>
        <strain evidence="3 4">KCTC 9916</strain>
    </source>
</reference>
<keyword evidence="2" id="KW-0812">Transmembrane</keyword>
<proteinExistence type="predicted"/>
<feature type="transmembrane region" description="Helical" evidence="2">
    <location>
        <begin position="102"/>
        <end position="123"/>
    </location>
</feature>
<dbReference type="Proteomes" id="UP000274327">
    <property type="component" value="Unassembled WGS sequence"/>
</dbReference>
<evidence type="ECO:0000256" key="2">
    <source>
        <dbReference type="SAM" id="Phobius"/>
    </source>
</evidence>
<evidence type="ECO:0000313" key="4">
    <source>
        <dbReference type="Proteomes" id="UP000274327"/>
    </source>
</evidence>
<accession>A0A426SM79</accession>
<evidence type="ECO:0000313" key="3">
    <source>
        <dbReference type="EMBL" id="RRR19375.1"/>
    </source>
</evidence>
<dbReference type="GeneID" id="78120779"/>
<feature type="region of interest" description="Disordered" evidence="1">
    <location>
        <begin position="1"/>
        <end position="63"/>
    </location>
</feature>
<keyword evidence="2" id="KW-1133">Transmembrane helix</keyword>
<organism evidence="3 4">
    <name type="scientific">Brachybacterium paraconglomeratum</name>
    <dbReference type="NCBI Taxonomy" id="173362"/>
    <lineage>
        <taxon>Bacteria</taxon>
        <taxon>Bacillati</taxon>
        <taxon>Actinomycetota</taxon>
        <taxon>Actinomycetes</taxon>
        <taxon>Micrococcales</taxon>
        <taxon>Dermabacteraceae</taxon>
        <taxon>Brachybacterium</taxon>
    </lineage>
</organism>
<dbReference type="RefSeq" id="WP_126986073.1">
    <property type="nucleotide sequence ID" value="NZ_ML133853.1"/>
</dbReference>
<comment type="caution">
    <text evidence="3">The sequence shown here is derived from an EMBL/GenBank/DDBJ whole genome shotgun (WGS) entry which is preliminary data.</text>
</comment>
<protein>
    <submittedName>
        <fullName evidence="3">Uncharacterized protein</fullName>
    </submittedName>
</protein>
<keyword evidence="4" id="KW-1185">Reference proteome</keyword>
<sequence>MSPQSPSSRRHPARPSGTPSRPGPGAHPGLRAPAPPAPGSWAAGTAPLEGTVHAPRSRSVSLPRRRGRWLTVGVPVVLAGVLGISSFMLLGVSALVGGAGLLTPFLASLGIAAVAGGGSAFLLRNRRPRPTRLGRSAEEISSGTRAMLEKIVKDSTQQRRRIHRMRRRVQGPTEKRLLDRAETLLLRVDALLGSAALQSRRASDPDVMLLEGMTERYVPELVGALEDTVGFLTPTSTEDTRARAAGNLQRIDEQLAVLDGRLDRLEHEVVSGVSRTLDVHSEFLRARFSEPSADPAADR</sequence>
<name>A0A426SM79_9MICO</name>
<keyword evidence="2" id="KW-0472">Membrane</keyword>
<dbReference type="AlphaFoldDB" id="A0A426SM79"/>
<feature type="transmembrane region" description="Helical" evidence="2">
    <location>
        <begin position="69"/>
        <end position="96"/>
    </location>
</feature>